<dbReference type="GO" id="GO:0005975">
    <property type="term" value="P:carbohydrate metabolic process"/>
    <property type="evidence" value="ECO:0007669"/>
    <property type="project" value="InterPro"/>
</dbReference>
<evidence type="ECO:0000313" key="7">
    <source>
        <dbReference type="Proteomes" id="UP000199537"/>
    </source>
</evidence>
<evidence type="ECO:0000256" key="1">
    <source>
        <dbReference type="ARBA" id="ARBA00008834"/>
    </source>
</evidence>
<dbReference type="Proteomes" id="UP000199537">
    <property type="component" value="Unassembled WGS sequence"/>
</dbReference>
<dbReference type="EMBL" id="FPCJ01000001">
    <property type="protein sequence ID" value="SFV34600.1"/>
    <property type="molecule type" value="Genomic_DNA"/>
</dbReference>
<dbReference type="InterPro" id="IPR012334">
    <property type="entry name" value="Pectin_lyas_fold"/>
</dbReference>
<dbReference type="Gene3D" id="2.160.20.10">
    <property type="entry name" value="Single-stranded right-handed beta-helix, Pectin lyase-like"/>
    <property type="match status" value="1"/>
</dbReference>
<evidence type="ECO:0000313" key="6">
    <source>
        <dbReference type="EMBL" id="SFV34600.1"/>
    </source>
</evidence>
<dbReference type="OrthoDB" id="9795222at2"/>
<accession>A0A1I7NIX6</accession>
<keyword evidence="5" id="KW-0732">Signal</keyword>
<name>A0A1I7NIX6_9BACT</name>
<dbReference type="SUPFAM" id="SSF51126">
    <property type="entry name" value="Pectin lyase-like"/>
    <property type="match status" value="1"/>
</dbReference>
<keyword evidence="2 4" id="KW-0378">Hydrolase</keyword>
<dbReference type="InterPro" id="IPR006626">
    <property type="entry name" value="PbH1"/>
</dbReference>
<feature type="signal peptide" evidence="5">
    <location>
        <begin position="1"/>
        <end position="20"/>
    </location>
</feature>
<gene>
    <name evidence="6" type="ORF">SAMN05660895_2044</name>
</gene>
<dbReference type="Pfam" id="PF00295">
    <property type="entry name" value="Glyco_hydro_28"/>
    <property type="match status" value="1"/>
</dbReference>
<reference evidence="7" key="1">
    <citation type="submission" date="2016-10" db="EMBL/GenBank/DDBJ databases">
        <authorList>
            <person name="Varghese N."/>
            <person name="Submissions S."/>
        </authorList>
    </citation>
    <scope>NUCLEOTIDE SEQUENCE [LARGE SCALE GENOMIC DNA]</scope>
    <source>
        <strain evidence="7">DSM 14807</strain>
    </source>
</reference>
<proteinExistence type="inferred from homology"/>
<dbReference type="AlphaFoldDB" id="A0A1I7NIX6"/>
<sequence length="471" mass="52179">MKKIMIIFGFLFLSSAMLMANPLPDTNWIKDVGAGNIYIRNQVFYVNDFGAVNDGKTMSTSFIQKAIDACAAKGGGIVAFKPGTYLTGSIFVKSNVELRIDSGVTIIGSQHIEDYPMIPTRVAGIEMQWPAALINVIQQHNVRITGHGIIDGRGKPFWDSYWNLRKVYDPKGLRWAADYDCKRPRLILISRSNHVELSQLHLQRSGFWTVHILYSDHVTVNGITIQNNIGGHGPSTDGVDIDSSTRILVENCDVDCNDDDYCLKAGRDADGLRVNKPTEYVVIRNCIARHGGGLITFGSETSGSIRHVLVEHSKAIGTSNGVNFKSAFTRGGTVEDVYIHHIQMEDVNTAIRFNLNWNPNYSYTSLPAGINPDSIPDYWKVMLQKVPPSKGTPTIRDVYIADVRATNCTQGIYAAGMQTSPIQSITLKNIQIEAQNAGTVQYARNWKAIELQITSANHKPVQLEHTENVNL</sequence>
<organism evidence="6 7">
    <name type="scientific">Thermoflavifilum thermophilum</name>
    <dbReference type="NCBI Taxonomy" id="1393122"/>
    <lineage>
        <taxon>Bacteria</taxon>
        <taxon>Pseudomonadati</taxon>
        <taxon>Bacteroidota</taxon>
        <taxon>Chitinophagia</taxon>
        <taxon>Chitinophagales</taxon>
        <taxon>Chitinophagaceae</taxon>
        <taxon>Thermoflavifilum</taxon>
    </lineage>
</organism>
<dbReference type="STRING" id="1393122.SAMN05660895_2044"/>
<evidence type="ECO:0000256" key="2">
    <source>
        <dbReference type="ARBA" id="ARBA00022801"/>
    </source>
</evidence>
<dbReference type="InterPro" id="IPR011050">
    <property type="entry name" value="Pectin_lyase_fold/virulence"/>
</dbReference>
<dbReference type="PANTHER" id="PTHR31339">
    <property type="entry name" value="PECTIN LYASE-RELATED"/>
    <property type="match status" value="1"/>
</dbReference>
<evidence type="ECO:0000256" key="5">
    <source>
        <dbReference type="SAM" id="SignalP"/>
    </source>
</evidence>
<protein>
    <submittedName>
        <fullName evidence="6">Glycosyl hydrolases family 28</fullName>
    </submittedName>
</protein>
<dbReference type="RefSeq" id="WP_092461019.1">
    <property type="nucleotide sequence ID" value="NZ_FPCJ01000001.1"/>
</dbReference>
<keyword evidence="3 4" id="KW-0326">Glycosidase</keyword>
<evidence type="ECO:0000256" key="3">
    <source>
        <dbReference type="ARBA" id="ARBA00023295"/>
    </source>
</evidence>
<dbReference type="InterPro" id="IPR051801">
    <property type="entry name" value="GH28_Enzymes"/>
</dbReference>
<dbReference type="PANTHER" id="PTHR31339:SF9">
    <property type="entry name" value="PLASMIN AND FIBRONECTIN-BINDING PROTEIN A"/>
    <property type="match status" value="1"/>
</dbReference>
<feature type="chain" id="PRO_5011705831" evidence="5">
    <location>
        <begin position="21"/>
        <end position="471"/>
    </location>
</feature>
<dbReference type="InterPro" id="IPR000743">
    <property type="entry name" value="Glyco_hydro_28"/>
</dbReference>
<keyword evidence="7" id="KW-1185">Reference proteome</keyword>
<evidence type="ECO:0000256" key="4">
    <source>
        <dbReference type="RuleBase" id="RU361169"/>
    </source>
</evidence>
<dbReference type="SMART" id="SM00710">
    <property type="entry name" value="PbH1"/>
    <property type="match status" value="6"/>
</dbReference>
<comment type="similarity">
    <text evidence="1 4">Belongs to the glycosyl hydrolase 28 family.</text>
</comment>
<dbReference type="GO" id="GO:0004650">
    <property type="term" value="F:polygalacturonase activity"/>
    <property type="evidence" value="ECO:0007669"/>
    <property type="project" value="InterPro"/>
</dbReference>